<name>A0A7S0C9M5_9STRA</name>
<gene>
    <name evidence="1" type="ORF">PINE0816_LOCUS13302</name>
</gene>
<organism evidence="1">
    <name type="scientific">Proboscia inermis</name>
    <dbReference type="NCBI Taxonomy" id="420281"/>
    <lineage>
        <taxon>Eukaryota</taxon>
        <taxon>Sar</taxon>
        <taxon>Stramenopiles</taxon>
        <taxon>Ochrophyta</taxon>
        <taxon>Bacillariophyta</taxon>
        <taxon>Coscinodiscophyceae</taxon>
        <taxon>Rhizosoleniophycidae</taxon>
        <taxon>Rhizosoleniales</taxon>
        <taxon>Rhizosoleniaceae</taxon>
        <taxon>Proboscia</taxon>
    </lineage>
</organism>
<sequence length="191" mass="19697">MKSISRVIVAATTVALACDTTHGFMSSTTSPVCKTTELHAENVSRRSFAAAIISTIGIASSAALPEPASASYSAFAAREKDWEDRKKVKGGVSYSSSVDLRAQLREIAPMNSEASMLFCPNGASAAVSPLMENRCGERMAAPSVFGRGDDSTGNSVPGFKAGSGYAIGAGSVSASNRISSDPTVGGFPKYN</sequence>
<reference evidence="1" key="1">
    <citation type="submission" date="2021-01" db="EMBL/GenBank/DDBJ databases">
        <authorList>
            <person name="Corre E."/>
            <person name="Pelletier E."/>
            <person name="Niang G."/>
            <person name="Scheremetjew M."/>
            <person name="Finn R."/>
            <person name="Kale V."/>
            <person name="Holt S."/>
            <person name="Cochrane G."/>
            <person name="Meng A."/>
            <person name="Brown T."/>
            <person name="Cohen L."/>
        </authorList>
    </citation>
    <scope>NUCLEOTIDE SEQUENCE</scope>
    <source>
        <strain evidence="1">CCAP1064/1</strain>
    </source>
</reference>
<accession>A0A7S0C9M5</accession>
<proteinExistence type="predicted"/>
<protein>
    <submittedName>
        <fullName evidence="1">Uncharacterized protein</fullName>
    </submittedName>
</protein>
<dbReference type="AlphaFoldDB" id="A0A7S0C9M5"/>
<dbReference type="PROSITE" id="PS51257">
    <property type="entry name" value="PROKAR_LIPOPROTEIN"/>
    <property type="match status" value="1"/>
</dbReference>
<evidence type="ECO:0000313" key="1">
    <source>
        <dbReference type="EMBL" id="CAD8417167.1"/>
    </source>
</evidence>
<dbReference type="EMBL" id="HBEL01028723">
    <property type="protein sequence ID" value="CAD8417167.1"/>
    <property type="molecule type" value="Transcribed_RNA"/>
</dbReference>